<name>A0A6J5Z8W3_9ZZZZ</name>
<accession>A0A6J5Z8W3</accession>
<dbReference type="AlphaFoldDB" id="A0A6J5Z8W3"/>
<protein>
    <submittedName>
        <fullName evidence="2">Unannotated protein</fullName>
    </submittedName>
</protein>
<sequence>MDIKLAKFAPVAVGGLFLFRELLSLVFSLRFDIVRYLFPADFYIGIWAFLSIIAFALKVLFVLGLLFQFKMYIEGNISKIQMVAGALVGIYLLRVIASFMVGNWYYEEPIVSYLAIPVFLLVIANLVIGLTAKDPNSPQQPRQQAQYRPPVQMTQPAQYLQQPVQNFSGQSGQSIPDQLAALQALVDAGTLTQAEFKAAKQRIIGG</sequence>
<proteinExistence type="predicted"/>
<gene>
    <name evidence="2" type="ORF">UFOPK3775_00762</name>
</gene>
<dbReference type="EMBL" id="CAESAK010000090">
    <property type="protein sequence ID" value="CAB4338994.1"/>
    <property type="molecule type" value="Genomic_DNA"/>
</dbReference>
<feature type="transmembrane region" description="Helical" evidence="1">
    <location>
        <begin position="44"/>
        <end position="68"/>
    </location>
</feature>
<feature type="transmembrane region" description="Helical" evidence="1">
    <location>
        <begin position="80"/>
        <end position="104"/>
    </location>
</feature>
<evidence type="ECO:0000256" key="1">
    <source>
        <dbReference type="SAM" id="Phobius"/>
    </source>
</evidence>
<reference evidence="2" key="1">
    <citation type="submission" date="2020-05" db="EMBL/GenBank/DDBJ databases">
        <authorList>
            <person name="Chiriac C."/>
            <person name="Salcher M."/>
            <person name="Ghai R."/>
            <person name="Kavagutti S V."/>
        </authorList>
    </citation>
    <scope>NUCLEOTIDE SEQUENCE</scope>
</reference>
<keyword evidence="1" id="KW-1133">Transmembrane helix</keyword>
<keyword evidence="1" id="KW-0472">Membrane</keyword>
<keyword evidence="1" id="KW-0812">Transmembrane</keyword>
<feature type="transmembrane region" description="Helical" evidence="1">
    <location>
        <begin position="110"/>
        <end position="132"/>
    </location>
</feature>
<organism evidence="2">
    <name type="scientific">freshwater metagenome</name>
    <dbReference type="NCBI Taxonomy" id="449393"/>
    <lineage>
        <taxon>unclassified sequences</taxon>
        <taxon>metagenomes</taxon>
        <taxon>ecological metagenomes</taxon>
    </lineage>
</organism>
<evidence type="ECO:0000313" key="2">
    <source>
        <dbReference type="EMBL" id="CAB4338994.1"/>
    </source>
</evidence>